<dbReference type="OrthoDB" id="1778624at2"/>
<dbReference type="GO" id="GO:0005975">
    <property type="term" value="P:carbohydrate metabolic process"/>
    <property type="evidence" value="ECO:0007669"/>
    <property type="project" value="InterPro"/>
</dbReference>
<feature type="active site" description="Proton acceptor" evidence="3">
    <location>
        <position position="65"/>
    </location>
</feature>
<dbReference type="InterPro" id="IPR004785">
    <property type="entry name" value="RpiB"/>
</dbReference>
<dbReference type="SUPFAM" id="SSF89623">
    <property type="entry name" value="Ribose/Galactose isomerase RpiB/AlsB"/>
    <property type="match status" value="1"/>
</dbReference>
<dbReference type="STRING" id="118967.SAMN02745191_0280"/>
<evidence type="ECO:0000256" key="3">
    <source>
        <dbReference type="PIRSR" id="PIRSR005384-1"/>
    </source>
</evidence>
<dbReference type="PANTHER" id="PTHR43732:SF1">
    <property type="entry name" value="RIBOSE 5-PHOSPHATE ISOMERASE"/>
    <property type="match status" value="1"/>
</dbReference>
<feature type="binding site" evidence="4">
    <location>
        <position position="109"/>
    </location>
    <ligand>
        <name>D-ribulose 5-phosphate</name>
        <dbReference type="ChEBI" id="CHEBI:58121"/>
    </ligand>
</feature>
<evidence type="ECO:0000256" key="2">
    <source>
        <dbReference type="ARBA" id="ARBA00023235"/>
    </source>
</evidence>
<dbReference type="Proteomes" id="UP000243297">
    <property type="component" value="Unassembled WGS sequence"/>
</dbReference>
<dbReference type="NCBIfam" id="TIGR00689">
    <property type="entry name" value="rpiB_lacA_lacB"/>
    <property type="match status" value="1"/>
</dbReference>
<dbReference type="NCBIfam" id="NF004051">
    <property type="entry name" value="PRK05571.1"/>
    <property type="match status" value="1"/>
</dbReference>
<dbReference type="GO" id="GO:0016861">
    <property type="term" value="F:intramolecular oxidoreductase activity, interconverting aldoses and ketoses"/>
    <property type="evidence" value="ECO:0007669"/>
    <property type="project" value="UniProtKB-ARBA"/>
</dbReference>
<dbReference type="RefSeq" id="WP_078710729.1">
    <property type="nucleotide sequence ID" value="NZ_FUWY01000001.1"/>
</dbReference>
<comment type="similarity">
    <text evidence="1">Belongs to the LacAB/RpiB family.</text>
</comment>
<dbReference type="PANTHER" id="PTHR43732">
    <property type="entry name" value="RIBOSE 5-PHOSPHATE ISOMERASE-RELATED"/>
    <property type="match status" value="1"/>
</dbReference>
<feature type="binding site" evidence="4">
    <location>
        <begin position="66"/>
        <end position="70"/>
    </location>
    <ligand>
        <name>D-ribulose 5-phosphate</name>
        <dbReference type="ChEBI" id="CHEBI:58121"/>
    </ligand>
</feature>
<keyword evidence="2 5" id="KW-0413">Isomerase</keyword>
<name>A0A1T4K3E3_9FIRM</name>
<evidence type="ECO:0000256" key="1">
    <source>
        <dbReference type="ARBA" id="ARBA00008754"/>
    </source>
</evidence>
<feature type="binding site" evidence="4">
    <location>
        <position position="132"/>
    </location>
    <ligand>
        <name>D-ribulose 5-phosphate</name>
        <dbReference type="ChEBI" id="CHEBI:58121"/>
    </ligand>
</feature>
<evidence type="ECO:0000313" key="5">
    <source>
        <dbReference type="EMBL" id="SJZ36972.1"/>
    </source>
</evidence>
<evidence type="ECO:0000256" key="4">
    <source>
        <dbReference type="PIRSR" id="PIRSR005384-2"/>
    </source>
</evidence>
<feature type="binding site" evidence="4">
    <location>
        <position position="136"/>
    </location>
    <ligand>
        <name>D-ribulose 5-phosphate</name>
        <dbReference type="ChEBI" id="CHEBI:58121"/>
    </ligand>
</feature>
<protein>
    <submittedName>
        <fullName evidence="5">Ribose 5-phosphate isomerase B</fullName>
    </submittedName>
</protein>
<evidence type="ECO:0000313" key="6">
    <source>
        <dbReference type="Proteomes" id="UP000243297"/>
    </source>
</evidence>
<dbReference type="AlphaFoldDB" id="A0A1T4K3E3"/>
<dbReference type="PIRSF" id="PIRSF005384">
    <property type="entry name" value="RpiB_LacA_B"/>
    <property type="match status" value="1"/>
</dbReference>
<dbReference type="EMBL" id="FUWY01000001">
    <property type="protein sequence ID" value="SJZ36972.1"/>
    <property type="molecule type" value="Genomic_DNA"/>
</dbReference>
<reference evidence="6" key="1">
    <citation type="submission" date="2017-02" db="EMBL/GenBank/DDBJ databases">
        <authorList>
            <person name="Varghese N."/>
            <person name="Submissions S."/>
        </authorList>
    </citation>
    <scope>NUCLEOTIDE SEQUENCE [LARGE SCALE GENOMIC DNA]</scope>
    <source>
        <strain evidence="6">ATCC 25662</strain>
    </source>
</reference>
<dbReference type="InterPro" id="IPR051812">
    <property type="entry name" value="SPI_LacAB/RpiB"/>
</dbReference>
<keyword evidence="6" id="KW-1185">Reference proteome</keyword>
<feature type="active site" description="Proton donor" evidence="3">
    <location>
        <position position="98"/>
    </location>
</feature>
<dbReference type="Pfam" id="PF02502">
    <property type="entry name" value="LacAB_rpiB"/>
    <property type="match status" value="1"/>
</dbReference>
<dbReference type="InterPro" id="IPR003500">
    <property type="entry name" value="RpiB_LacA_LacB"/>
</dbReference>
<feature type="binding site" evidence="4">
    <location>
        <position position="99"/>
    </location>
    <ligand>
        <name>D-ribulose 5-phosphate</name>
        <dbReference type="ChEBI" id="CHEBI:58121"/>
    </ligand>
</feature>
<dbReference type="InterPro" id="IPR036569">
    <property type="entry name" value="RpiB_LacA_LacB_sf"/>
</dbReference>
<proteinExistence type="inferred from homology"/>
<dbReference type="Gene3D" id="3.40.1400.10">
    <property type="entry name" value="Sugar-phosphate isomerase, RpiB/LacA/LacB"/>
    <property type="match status" value="1"/>
</dbReference>
<sequence length="148" mass="15953">MKIGIGNDHTAVELKKEIMNHLKQRGFEVVNYGTDESVSCNYASQGETVSNAVVKGEVDCGIAICGTGIGISIACNKVKGIRACVCSEPFSAKLSKQHNNSNVLCFGARVVGSELAKMIVDEWVNATYEGGRHAERVQTIMDIENKNC</sequence>
<gene>
    <name evidence="5" type="ORF">SAMN02745191_0280</name>
</gene>
<feature type="binding site" evidence="4">
    <location>
        <begin position="8"/>
        <end position="9"/>
    </location>
    <ligand>
        <name>D-ribulose 5-phosphate</name>
        <dbReference type="ChEBI" id="CHEBI:58121"/>
    </ligand>
</feature>
<accession>A0A1T4K3E3</accession>
<dbReference type="NCBIfam" id="TIGR01120">
    <property type="entry name" value="rpiB"/>
    <property type="match status" value="1"/>
</dbReference>
<organism evidence="5 6">
    <name type="scientific">Anaerorhabdus furcosa</name>
    <dbReference type="NCBI Taxonomy" id="118967"/>
    <lineage>
        <taxon>Bacteria</taxon>
        <taxon>Bacillati</taxon>
        <taxon>Bacillota</taxon>
        <taxon>Erysipelotrichia</taxon>
        <taxon>Erysipelotrichales</taxon>
        <taxon>Erysipelotrichaceae</taxon>
        <taxon>Anaerorhabdus</taxon>
    </lineage>
</organism>